<keyword evidence="6" id="KW-0472">Membrane</keyword>
<keyword evidence="4 8" id="KW-0067">ATP-binding</keyword>
<evidence type="ECO:0000256" key="4">
    <source>
        <dbReference type="ARBA" id="ARBA00022840"/>
    </source>
</evidence>
<evidence type="ECO:0000313" key="9">
    <source>
        <dbReference type="Proteomes" id="UP000824090"/>
    </source>
</evidence>
<feature type="transmembrane region" description="Helical" evidence="6">
    <location>
        <begin position="249"/>
        <end position="272"/>
    </location>
</feature>
<feature type="region of interest" description="Disordered" evidence="5">
    <location>
        <begin position="278"/>
        <end position="305"/>
    </location>
</feature>
<proteinExistence type="inferred from homology"/>
<evidence type="ECO:0000256" key="6">
    <source>
        <dbReference type="SAM" id="Phobius"/>
    </source>
</evidence>
<feature type="domain" description="ABC transporter" evidence="7">
    <location>
        <begin position="340"/>
        <end position="560"/>
    </location>
</feature>
<dbReference type="SMART" id="SM00382">
    <property type="entry name" value="AAA"/>
    <property type="match status" value="1"/>
</dbReference>
<protein>
    <submittedName>
        <fullName evidence="8">ATP-binding cassette domain-containing protein</fullName>
    </submittedName>
</protein>
<dbReference type="GO" id="GO:0140359">
    <property type="term" value="F:ABC-type transporter activity"/>
    <property type="evidence" value="ECO:0007669"/>
    <property type="project" value="InterPro"/>
</dbReference>
<dbReference type="InterPro" id="IPR003439">
    <property type="entry name" value="ABC_transporter-like_ATP-bd"/>
</dbReference>
<organism evidence="8 9">
    <name type="scientific">Candidatus Allocopromorpha excrementigallinarum</name>
    <dbReference type="NCBI Taxonomy" id="2840742"/>
    <lineage>
        <taxon>Bacteria</taxon>
        <taxon>Bacillati</taxon>
        <taxon>Bacillota</taxon>
        <taxon>Clostridia</taxon>
        <taxon>Eubacteriales</taxon>
        <taxon>Eubacteriaceae</taxon>
        <taxon>Eubacteriaceae incertae sedis</taxon>
        <taxon>Candidatus Allocopromorpha</taxon>
    </lineage>
</organism>
<keyword evidence="3" id="KW-0547">Nucleotide-binding</keyword>
<keyword evidence="6" id="KW-1133">Transmembrane helix</keyword>
<evidence type="ECO:0000256" key="5">
    <source>
        <dbReference type="SAM" id="MobiDB-lite"/>
    </source>
</evidence>
<dbReference type="PANTHER" id="PTHR46743:SF2">
    <property type="entry name" value="TEICHOIC ACIDS EXPORT ATP-BINDING PROTEIN TAGH"/>
    <property type="match status" value="1"/>
</dbReference>
<dbReference type="InterPro" id="IPR050683">
    <property type="entry name" value="Bact_Polysacc_Export_ATP-bd"/>
</dbReference>
<dbReference type="CDD" id="cd03220">
    <property type="entry name" value="ABC_KpsT_Wzt"/>
    <property type="match status" value="1"/>
</dbReference>
<feature type="compositionally biased region" description="Basic and acidic residues" evidence="5">
    <location>
        <begin position="278"/>
        <end position="291"/>
    </location>
</feature>
<evidence type="ECO:0000313" key="8">
    <source>
        <dbReference type="EMBL" id="HIU25473.1"/>
    </source>
</evidence>
<dbReference type="InterPro" id="IPR003593">
    <property type="entry name" value="AAA+_ATPase"/>
</dbReference>
<keyword evidence="2" id="KW-0813">Transport</keyword>
<dbReference type="Gene3D" id="3.40.50.300">
    <property type="entry name" value="P-loop containing nucleotide triphosphate hydrolases"/>
    <property type="match status" value="1"/>
</dbReference>
<sequence>MTEKKKRCLLLLAVFAVGLSLIPERVFGASARFDRDSYDIVIREDFYVGVYIEEGSGEDIDEFEIRLGYDENLLEYVQGGTSGGGGTVVIDDTEAITDARNLLIFRSVAGGQTSITVESAEAYDSSGAALETTVSVTAVPVNIEMEEEALIESLSVNGTPVEGFSPETSVYSVTVPYETDELQVEAALADEDASLEVSDTALEVGQNTVYITVSGGNGPNVYTLNVTRAEEPPAPVASREEEEEPVKDYVLLAVVATTAVLVTLGIIVMALTRKNRRARTDMKSRERRPETGIRQAGTGPGPDMTAEMDAPRIRAGERPVISVQNVCMYFQIATQNVSGIKEFAIQKLKGKMRYRELRALDHVSFDVYKGEVVGIIGTNGSGKSTLLKIVSGALKPSFGKVEVDRSKVQLLTLGTGFDMELTARENVYLNGAIIGYSKDFIDSRYDDIVKFAELEGFMDEKVKNFSSGMVSRLGFAIATIEDAPEILILDEVLSVGDEFFRKKSLTRIKEMIHGGSTVLIVSHSMSTIKENCSKVVWIEKGRLRMAGPPDKVCEAYSHQNDER</sequence>
<reference evidence="8" key="2">
    <citation type="journal article" date="2021" name="PeerJ">
        <title>Extensive microbial diversity within the chicken gut microbiome revealed by metagenomics and culture.</title>
        <authorList>
            <person name="Gilroy R."/>
            <person name="Ravi A."/>
            <person name="Getino M."/>
            <person name="Pursley I."/>
            <person name="Horton D.L."/>
            <person name="Alikhan N.F."/>
            <person name="Baker D."/>
            <person name="Gharbi K."/>
            <person name="Hall N."/>
            <person name="Watson M."/>
            <person name="Adriaenssens E.M."/>
            <person name="Foster-Nyarko E."/>
            <person name="Jarju S."/>
            <person name="Secka A."/>
            <person name="Antonio M."/>
            <person name="Oren A."/>
            <person name="Chaudhuri R.R."/>
            <person name="La Ragione R."/>
            <person name="Hildebrand F."/>
            <person name="Pallen M.J."/>
        </authorList>
    </citation>
    <scope>NUCLEOTIDE SEQUENCE</scope>
    <source>
        <strain evidence="8">ChiHcec3-6078</strain>
    </source>
</reference>
<name>A0A9D1I1G3_9FIRM</name>
<keyword evidence="6" id="KW-0812">Transmembrane</keyword>
<dbReference type="GO" id="GO:0016887">
    <property type="term" value="F:ATP hydrolysis activity"/>
    <property type="evidence" value="ECO:0007669"/>
    <property type="project" value="InterPro"/>
</dbReference>
<dbReference type="Proteomes" id="UP000824090">
    <property type="component" value="Unassembled WGS sequence"/>
</dbReference>
<accession>A0A9D1I1G3</accession>
<evidence type="ECO:0000259" key="7">
    <source>
        <dbReference type="PROSITE" id="PS50893"/>
    </source>
</evidence>
<comment type="similarity">
    <text evidence="1">Belongs to the ABC transporter superfamily.</text>
</comment>
<reference evidence="8" key="1">
    <citation type="submission" date="2020-10" db="EMBL/GenBank/DDBJ databases">
        <authorList>
            <person name="Gilroy R."/>
        </authorList>
    </citation>
    <scope>NUCLEOTIDE SEQUENCE</scope>
    <source>
        <strain evidence="8">ChiHcec3-6078</strain>
    </source>
</reference>
<gene>
    <name evidence="8" type="ORF">IAC50_03100</name>
</gene>
<dbReference type="GO" id="GO:0016020">
    <property type="term" value="C:membrane"/>
    <property type="evidence" value="ECO:0007669"/>
    <property type="project" value="InterPro"/>
</dbReference>
<dbReference type="InterPro" id="IPR015860">
    <property type="entry name" value="ABC_transpr_TagH-like"/>
</dbReference>
<evidence type="ECO:0000256" key="2">
    <source>
        <dbReference type="ARBA" id="ARBA00022448"/>
    </source>
</evidence>
<dbReference type="InterPro" id="IPR027417">
    <property type="entry name" value="P-loop_NTPase"/>
</dbReference>
<dbReference type="AlphaFoldDB" id="A0A9D1I1G3"/>
<dbReference type="PANTHER" id="PTHR46743">
    <property type="entry name" value="TEICHOIC ACIDS EXPORT ATP-BINDING PROTEIN TAGH"/>
    <property type="match status" value="1"/>
</dbReference>
<dbReference type="SUPFAM" id="SSF52540">
    <property type="entry name" value="P-loop containing nucleoside triphosphate hydrolases"/>
    <property type="match status" value="1"/>
</dbReference>
<dbReference type="Pfam" id="PF12733">
    <property type="entry name" value="Cadherin-like"/>
    <property type="match status" value="1"/>
</dbReference>
<evidence type="ECO:0000256" key="1">
    <source>
        <dbReference type="ARBA" id="ARBA00005417"/>
    </source>
</evidence>
<dbReference type="InterPro" id="IPR025883">
    <property type="entry name" value="Cadherin-like_domain"/>
</dbReference>
<evidence type="ECO:0000256" key="3">
    <source>
        <dbReference type="ARBA" id="ARBA00022741"/>
    </source>
</evidence>
<dbReference type="PROSITE" id="PS50893">
    <property type="entry name" value="ABC_TRANSPORTER_2"/>
    <property type="match status" value="1"/>
</dbReference>
<comment type="caution">
    <text evidence="8">The sequence shown here is derived from an EMBL/GenBank/DDBJ whole genome shotgun (WGS) entry which is preliminary data.</text>
</comment>
<dbReference type="Pfam" id="PF00005">
    <property type="entry name" value="ABC_tran"/>
    <property type="match status" value="1"/>
</dbReference>
<dbReference type="GO" id="GO:0005524">
    <property type="term" value="F:ATP binding"/>
    <property type="evidence" value="ECO:0007669"/>
    <property type="project" value="UniProtKB-KW"/>
</dbReference>
<dbReference type="EMBL" id="DVMP01000065">
    <property type="protein sequence ID" value="HIU25473.1"/>
    <property type="molecule type" value="Genomic_DNA"/>
</dbReference>